<accession>A0ABS7TJ29</accession>
<proteinExistence type="predicted"/>
<evidence type="ECO:0000313" key="3">
    <source>
        <dbReference type="Proteomes" id="UP001139031"/>
    </source>
</evidence>
<keyword evidence="1" id="KW-0472">Membrane</keyword>
<comment type="caution">
    <text evidence="2">The sequence shown here is derived from an EMBL/GenBank/DDBJ whole genome shotgun (WGS) entry which is preliminary data.</text>
</comment>
<evidence type="ECO:0000313" key="2">
    <source>
        <dbReference type="EMBL" id="MBZ5708230.1"/>
    </source>
</evidence>
<organism evidence="2 3">
    <name type="scientific">Nannocystis pusilla</name>
    <dbReference type="NCBI Taxonomy" id="889268"/>
    <lineage>
        <taxon>Bacteria</taxon>
        <taxon>Pseudomonadati</taxon>
        <taxon>Myxococcota</taxon>
        <taxon>Polyangia</taxon>
        <taxon>Nannocystales</taxon>
        <taxon>Nannocystaceae</taxon>
        <taxon>Nannocystis</taxon>
    </lineage>
</organism>
<keyword evidence="1" id="KW-0812">Transmembrane</keyword>
<gene>
    <name evidence="2" type="ORF">K7C98_03095</name>
</gene>
<dbReference type="Proteomes" id="UP001139031">
    <property type="component" value="Unassembled WGS sequence"/>
</dbReference>
<dbReference type="RefSeq" id="WP_224189982.1">
    <property type="nucleotide sequence ID" value="NZ_JAIRAU010000001.1"/>
</dbReference>
<name>A0ABS7TJ29_9BACT</name>
<evidence type="ECO:0000256" key="1">
    <source>
        <dbReference type="SAM" id="Phobius"/>
    </source>
</evidence>
<keyword evidence="1" id="KW-1133">Transmembrane helix</keyword>
<reference evidence="2" key="1">
    <citation type="submission" date="2021-08" db="EMBL/GenBank/DDBJ databases">
        <authorList>
            <person name="Stevens D.C."/>
        </authorList>
    </citation>
    <scope>NUCLEOTIDE SEQUENCE</scope>
    <source>
        <strain evidence="2">DSM 53165</strain>
    </source>
</reference>
<dbReference type="EMBL" id="JAIRAU010000001">
    <property type="protein sequence ID" value="MBZ5708230.1"/>
    <property type="molecule type" value="Genomic_DNA"/>
</dbReference>
<sequence>MPTHVDPPGLLEMETLPQTTTYRAERLKLWELLRGKRDEYVARAQQHGATAAAAAEAAGRSFRGEVNLFLGELLTHSRKDDVLEFLMNAPREWGARSELLLDADPLIPSLVARSFPVGAWVDRYEEISKLVADDKKQWSTWLLARLEQVGQTYAETADRVFGVVETVGQGVGEGIGGLGKGLGGGLGSIGEGIGGAVKIAVGVLSVGAVVVGGIYLLRDKS</sequence>
<protein>
    <submittedName>
        <fullName evidence="2">Uncharacterized protein</fullName>
    </submittedName>
</protein>
<feature type="transmembrane region" description="Helical" evidence="1">
    <location>
        <begin position="199"/>
        <end position="217"/>
    </location>
</feature>
<keyword evidence="3" id="KW-1185">Reference proteome</keyword>